<name>A0A0D2F4R8_9EURO</name>
<reference evidence="3 4" key="1">
    <citation type="submission" date="2015-01" db="EMBL/GenBank/DDBJ databases">
        <title>The Genome Sequence of Fonsecaea pedrosoi CBS 271.37.</title>
        <authorList>
            <consortium name="The Broad Institute Genomics Platform"/>
            <person name="Cuomo C."/>
            <person name="de Hoog S."/>
            <person name="Gorbushina A."/>
            <person name="Stielow B."/>
            <person name="Teixiera M."/>
            <person name="Abouelleil A."/>
            <person name="Chapman S.B."/>
            <person name="Priest M."/>
            <person name="Young S.K."/>
            <person name="Wortman J."/>
            <person name="Nusbaum C."/>
            <person name="Birren B."/>
        </authorList>
    </citation>
    <scope>NUCLEOTIDE SEQUENCE [LARGE SCALE GENOMIC DNA]</scope>
    <source>
        <strain evidence="3 4">CBS 271.37</strain>
    </source>
</reference>
<gene>
    <name evidence="3" type="ORF">Z517_04693</name>
</gene>
<dbReference type="InterPro" id="IPR021840">
    <property type="entry name" value="DUF3433"/>
</dbReference>
<dbReference type="OrthoDB" id="3057599at2759"/>
<feature type="transmembrane region" description="Helical" evidence="2">
    <location>
        <begin position="102"/>
        <end position="125"/>
    </location>
</feature>
<feature type="region of interest" description="Disordered" evidence="1">
    <location>
        <begin position="768"/>
        <end position="790"/>
    </location>
</feature>
<feature type="compositionally biased region" description="Low complexity" evidence="1">
    <location>
        <begin position="11"/>
        <end position="31"/>
    </location>
</feature>
<organism evidence="3 4">
    <name type="scientific">Fonsecaea pedrosoi CBS 271.37</name>
    <dbReference type="NCBI Taxonomy" id="1442368"/>
    <lineage>
        <taxon>Eukaryota</taxon>
        <taxon>Fungi</taxon>
        <taxon>Dikarya</taxon>
        <taxon>Ascomycota</taxon>
        <taxon>Pezizomycotina</taxon>
        <taxon>Eurotiomycetes</taxon>
        <taxon>Chaetothyriomycetidae</taxon>
        <taxon>Chaetothyriales</taxon>
        <taxon>Herpotrichiellaceae</taxon>
        <taxon>Fonsecaea</taxon>
    </lineage>
</organism>
<dbReference type="PANTHER" id="PTHR37544">
    <property type="entry name" value="SPRAY-RELATED"/>
    <property type="match status" value="1"/>
</dbReference>
<dbReference type="GeneID" id="25304183"/>
<keyword evidence="2" id="KW-1133">Transmembrane helix</keyword>
<feature type="transmembrane region" description="Helical" evidence="2">
    <location>
        <begin position="559"/>
        <end position="580"/>
    </location>
</feature>
<evidence type="ECO:0000313" key="3">
    <source>
        <dbReference type="EMBL" id="KIW81667.1"/>
    </source>
</evidence>
<feature type="region of interest" description="Disordered" evidence="1">
    <location>
        <begin position="1"/>
        <end position="31"/>
    </location>
</feature>
<feature type="transmembrane region" description="Helical" evidence="2">
    <location>
        <begin position="252"/>
        <end position="273"/>
    </location>
</feature>
<protein>
    <submittedName>
        <fullName evidence="3">Uncharacterized protein</fullName>
    </submittedName>
</protein>
<feature type="transmembrane region" description="Helical" evidence="2">
    <location>
        <begin position="422"/>
        <end position="442"/>
    </location>
</feature>
<dbReference type="RefSeq" id="XP_013285475.1">
    <property type="nucleotide sequence ID" value="XM_013430021.1"/>
</dbReference>
<feature type="transmembrane region" description="Helical" evidence="2">
    <location>
        <begin position="210"/>
        <end position="232"/>
    </location>
</feature>
<keyword evidence="2" id="KW-0472">Membrane</keyword>
<accession>A0A0D2F4R8</accession>
<proteinExistence type="predicted"/>
<evidence type="ECO:0000313" key="4">
    <source>
        <dbReference type="Proteomes" id="UP000053029"/>
    </source>
</evidence>
<sequence length="800" mass="89335">MDGSSQRLARPGLLPGPQSSSSTLSRDPSPYSNVAYRSQATLLNNRAESPADLGIRFLSGNEEMAADRPNVPAQPAVTLTAVSDVSRRNLAKLEFWPPILKWYSTVFLTVLYLGTAGGIVALWFAAGTNGEYHLSSENVRMISRYFPSALGTLNVILFRHLVREYIRMKPFVAMADQGEIESSGKEPSKSVSGAFFPWQDISITRGLTSVISLLCQLMVGFIVSLKVALFASGPATVENDGEQATAAWTLMLRAWPAFFLIIGHIVMTAYVLWVAHLNRGKSTGLRWDPVTIADYCALFAHCDVTEYFSALELLHNRKAKQVLSANHRFRLGYWTKTIAGSPGADSLVYGIGPTWNAAERPSTKFEPSWYERLMGIKGPSPVDDCDKYRGGDDEQRSPCNQGTWPECEHYPYRHSPGCGKGWVVLSVVLVWAGLGVAIYGLINGIVFHGFRLDKDWSIPSSMSVSAGNHTFHLPPIDPTDPESKLIVYALLFRSAPVYVTGVFTATIIEWVDLNMRFMQPFINMFGKAGDAADTVLLAYITTSPLQVPITAIVKGHYKVATFSILNTLSPLFPIFIGGLLQLEDDDEKVRFMFSLSAYIGIMVFLIAWSVAMPFAYPIQKRLLPRQFYSMADLMAMCHRSYFIQRPYLDFADNRRTPSKEIMEARILMYGDRFLFGHYTDDEDRRHIGFDVHSTVDYSTGDVEETGLVVDISPRGEIDTLTSKTVKTMTNLFRNAGKVQNSSKGFVAWLRRILRRQRRETVQMEMNTFTPRGSATGSHLERQQEPRQRPAVAFAELASPD</sequence>
<feature type="compositionally biased region" description="Basic and acidic residues" evidence="1">
    <location>
        <begin position="778"/>
        <end position="787"/>
    </location>
</feature>
<dbReference type="VEuPathDB" id="FungiDB:Z517_04693"/>
<dbReference type="AlphaFoldDB" id="A0A0D2F4R8"/>
<dbReference type="STRING" id="1442368.A0A0D2F4R8"/>
<evidence type="ECO:0000256" key="2">
    <source>
        <dbReference type="SAM" id="Phobius"/>
    </source>
</evidence>
<dbReference type="PANTHER" id="PTHR37544:SF1">
    <property type="entry name" value="PHOSPHORIBOSYLAMINOIMIDAZOLE-SUCCINOCARBOXAMIDE SYNTHASE"/>
    <property type="match status" value="1"/>
</dbReference>
<keyword evidence="4" id="KW-1185">Reference proteome</keyword>
<feature type="transmembrane region" description="Helical" evidence="2">
    <location>
        <begin position="485"/>
        <end position="508"/>
    </location>
</feature>
<dbReference type="Proteomes" id="UP000053029">
    <property type="component" value="Unassembled WGS sequence"/>
</dbReference>
<dbReference type="Pfam" id="PF11915">
    <property type="entry name" value="DUF3433"/>
    <property type="match status" value="1"/>
</dbReference>
<evidence type="ECO:0000256" key="1">
    <source>
        <dbReference type="SAM" id="MobiDB-lite"/>
    </source>
</evidence>
<dbReference type="EMBL" id="KN846971">
    <property type="protein sequence ID" value="KIW81667.1"/>
    <property type="molecule type" value="Genomic_DNA"/>
</dbReference>
<feature type="transmembrane region" description="Helical" evidence="2">
    <location>
        <begin position="592"/>
        <end position="616"/>
    </location>
</feature>
<feature type="transmembrane region" description="Helical" evidence="2">
    <location>
        <begin position="145"/>
        <end position="162"/>
    </location>
</feature>
<dbReference type="HOGENOM" id="CLU_019137_0_0_1"/>
<keyword evidence="2" id="KW-0812">Transmembrane</keyword>